<protein>
    <submittedName>
        <fullName evidence="1">Polyketide cyclase</fullName>
    </submittedName>
</protein>
<dbReference type="AlphaFoldDB" id="A0A192A4G1"/>
<keyword evidence="2" id="KW-1185">Reference proteome</keyword>
<evidence type="ECO:0000313" key="2">
    <source>
        <dbReference type="Proteomes" id="UP000078572"/>
    </source>
</evidence>
<dbReference type="STRING" id="190721.ACS15_4887"/>
<dbReference type="SUPFAM" id="SSF55961">
    <property type="entry name" value="Bet v1-like"/>
    <property type="match status" value="1"/>
</dbReference>
<dbReference type="CDD" id="cd07818">
    <property type="entry name" value="SRPBCC_1"/>
    <property type="match status" value="1"/>
</dbReference>
<organism evidence="1 2">
    <name type="scientific">Ralstonia insidiosa</name>
    <dbReference type="NCBI Taxonomy" id="190721"/>
    <lineage>
        <taxon>Bacteria</taxon>
        <taxon>Pseudomonadati</taxon>
        <taxon>Pseudomonadota</taxon>
        <taxon>Betaproteobacteria</taxon>
        <taxon>Burkholderiales</taxon>
        <taxon>Burkholderiaceae</taxon>
        <taxon>Ralstonia</taxon>
    </lineage>
</organism>
<accession>A0A192A4G1</accession>
<dbReference type="Proteomes" id="UP000078572">
    <property type="component" value="Chromosome 2"/>
</dbReference>
<proteinExistence type="predicted"/>
<evidence type="ECO:0000313" key="1">
    <source>
        <dbReference type="EMBL" id="ANJ75274.1"/>
    </source>
</evidence>
<dbReference type="EMBL" id="CP016023">
    <property type="protein sequence ID" value="ANJ75274.1"/>
    <property type="molecule type" value="Genomic_DNA"/>
</dbReference>
<sequence>MLKIIAIVIVVAIVAVLGFAATRPDSFRVQREIDIKAPPEKVFALIDDFHHWTAWSPWEKLDPAMKRTYGGPTNGKGANYAWEGSSKVGAGRMEIVDSSLSNAPARIQIQLDFLKPFEAHNTAEFTLKPAGDLTHVTWAMYGPSPFISKVMGLFFSMDAVIGKDFEAGLANLKLAAES</sequence>
<dbReference type="InterPro" id="IPR019587">
    <property type="entry name" value="Polyketide_cyclase/dehydratase"/>
</dbReference>
<name>A0A192A4G1_9RALS</name>
<dbReference type="Pfam" id="PF10604">
    <property type="entry name" value="Polyketide_cyc2"/>
    <property type="match status" value="1"/>
</dbReference>
<dbReference type="GeneID" id="61528801"/>
<dbReference type="RefSeq" id="WP_064807744.1">
    <property type="nucleotide sequence ID" value="NZ_CP016023.1"/>
</dbReference>
<gene>
    <name evidence="1" type="ORF">A9Y76_22430</name>
</gene>
<reference evidence="2" key="1">
    <citation type="submission" date="2016-06" db="EMBL/GenBank/DDBJ databases">
        <authorList>
            <person name="Xu Y."/>
            <person name="Nagy A."/>
            <person name="Yan X."/>
            <person name="Kim S.W."/>
            <person name="Haley B."/>
            <person name="Liu N.T."/>
            <person name="Nou X."/>
        </authorList>
    </citation>
    <scope>NUCLEOTIDE SEQUENCE [LARGE SCALE GENOMIC DNA]</scope>
    <source>
        <strain evidence="2">ATCC 49129</strain>
    </source>
</reference>
<dbReference type="Gene3D" id="3.30.530.20">
    <property type="match status" value="1"/>
</dbReference>
<dbReference type="OrthoDB" id="9807923at2"/>
<dbReference type="InterPro" id="IPR023393">
    <property type="entry name" value="START-like_dom_sf"/>
</dbReference>